<evidence type="ECO:0000256" key="1">
    <source>
        <dbReference type="PIRSR" id="PIRSR001220-1"/>
    </source>
</evidence>
<dbReference type="InterPro" id="IPR037152">
    <property type="entry name" value="L-asparaginase_N_sf"/>
</dbReference>
<gene>
    <name evidence="5" type="ORF">EDD53_1633</name>
</gene>
<name>A0A3N4UBP1_9RHOB</name>
<dbReference type="InterPro" id="IPR036152">
    <property type="entry name" value="Asp/glu_Ase-like_sf"/>
</dbReference>
<dbReference type="EMBL" id="RKQK01000002">
    <property type="protein sequence ID" value="RPE67228.1"/>
    <property type="molecule type" value="Genomic_DNA"/>
</dbReference>
<dbReference type="Pfam" id="PF17763">
    <property type="entry name" value="Asparaginase_C"/>
    <property type="match status" value="1"/>
</dbReference>
<feature type="domain" description="Asparaginase/glutaminase C-terminal" evidence="4">
    <location>
        <begin position="184"/>
        <end position="281"/>
    </location>
</feature>
<dbReference type="Proteomes" id="UP000269689">
    <property type="component" value="Unassembled WGS sequence"/>
</dbReference>
<dbReference type="InterPro" id="IPR027474">
    <property type="entry name" value="L-asparaginase_N"/>
</dbReference>
<evidence type="ECO:0000313" key="6">
    <source>
        <dbReference type="Proteomes" id="UP000269689"/>
    </source>
</evidence>
<sequence length="282" mass="29327">MNILLIHTGGTIGMAETAHGLAPKAGLVEAAMTARLSAEHSLVQHVFAPLIDSADIGPQHWNRMLDLIDAHPDAPVIITHGTDTMSFTGAALAQALHGAARRVVLCGSMKPLGFSGDAEGNLDLALKTALTGPDRGVFLCFAGQVLPAEGLVKQHSSDLDAFQSIPQASLDLPQTRRFLPLDLAILTLSPAMSSTALTAILEHLDGAVLRVFGAGTAMSDPKVLDAIKRATAQGKRIRAVSQCMFGGLEPGTYAAGAPLWAAGVENGAAETPEAALIHLWLS</sequence>
<dbReference type="SUPFAM" id="SSF53774">
    <property type="entry name" value="Glutaminase/Asparaginase"/>
    <property type="match status" value="1"/>
</dbReference>
<feature type="binding site" evidence="2">
    <location>
        <begin position="82"/>
        <end position="83"/>
    </location>
    <ligand>
        <name>substrate</name>
    </ligand>
</feature>
<dbReference type="PROSITE" id="PS51732">
    <property type="entry name" value="ASN_GLN_ASE_3"/>
    <property type="match status" value="1"/>
</dbReference>
<dbReference type="Gene3D" id="3.40.50.40">
    <property type="match status" value="1"/>
</dbReference>
<keyword evidence="6" id="KW-1185">Reference proteome</keyword>
<dbReference type="GO" id="GO:0004067">
    <property type="term" value="F:asparaginase activity"/>
    <property type="evidence" value="ECO:0007669"/>
    <property type="project" value="UniProtKB-UniRule"/>
</dbReference>
<proteinExistence type="predicted"/>
<organism evidence="5 6">
    <name type="scientific">Pacificibacter maritimus</name>
    <dbReference type="NCBI Taxonomy" id="762213"/>
    <lineage>
        <taxon>Bacteria</taxon>
        <taxon>Pseudomonadati</taxon>
        <taxon>Pseudomonadota</taxon>
        <taxon>Alphaproteobacteria</taxon>
        <taxon>Rhodobacterales</taxon>
        <taxon>Roseobacteraceae</taxon>
        <taxon>Pacificibacter</taxon>
    </lineage>
</organism>
<dbReference type="InterPro" id="IPR006034">
    <property type="entry name" value="Asparaginase/glutaminase-like"/>
</dbReference>
<reference evidence="5 6" key="1">
    <citation type="submission" date="2018-11" db="EMBL/GenBank/DDBJ databases">
        <title>Genomic Encyclopedia of Type Strains, Phase IV (KMG-IV): sequencing the most valuable type-strain genomes for metagenomic binning, comparative biology and taxonomic classification.</title>
        <authorList>
            <person name="Goeker M."/>
        </authorList>
    </citation>
    <scope>NUCLEOTIDE SEQUENCE [LARGE SCALE GENOMIC DNA]</scope>
    <source>
        <strain evidence="5 6">DSM 104731</strain>
    </source>
</reference>
<evidence type="ECO:0000259" key="3">
    <source>
        <dbReference type="Pfam" id="PF00710"/>
    </source>
</evidence>
<dbReference type="PIRSF" id="PIRSF500176">
    <property type="entry name" value="L_ASNase"/>
    <property type="match status" value="1"/>
</dbReference>
<dbReference type="RefSeq" id="WP_123792698.1">
    <property type="nucleotide sequence ID" value="NZ_RKQK01000002.1"/>
</dbReference>
<comment type="caution">
    <text evidence="5">The sequence shown here is derived from an EMBL/GenBank/DDBJ whole genome shotgun (WGS) entry which is preliminary data.</text>
</comment>
<dbReference type="SMART" id="SM00870">
    <property type="entry name" value="Asparaginase"/>
    <property type="match status" value="1"/>
</dbReference>
<evidence type="ECO:0000313" key="5">
    <source>
        <dbReference type="EMBL" id="RPE67228.1"/>
    </source>
</evidence>
<protein>
    <submittedName>
        <fullName evidence="5">L-asparaginase</fullName>
    </submittedName>
</protein>
<dbReference type="OrthoDB" id="9788068at2"/>
<dbReference type="Pfam" id="PF00710">
    <property type="entry name" value="Asparaginase"/>
    <property type="match status" value="1"/>
</dbReference>
<dbReference type="PIRSF" id="PIRSF001220">
    <property type="entry name" value="L-ASNase_gatD"/>
    <property type="match status" value="1"/>
</dbReference>
<evidence type="ECO:0000259" key="4">
    <source>
        <dbReference type="Pfam" id="PF17763"/>
    </source>
</evidence>
<dbReference type="PANTHER" id="PTHR11707">
    <property type="entry name" value="L-ASPARAGINASE"/>
    <property type="match status" value="1"/>
</dbReference>
<accession>A0A3N4UBP1</accession>
<evidence type="ECO:0000256" key="2">
    <source>
        <dbReference type="PIRSR" id="PIRSR001220-2"/>
    </source>
</evidence>
<dbReference type="InterPro" id="IPR027473">
    <property type="entry name" value="L-asparaginase_C"/>
</dbReference>
<feature type="domain" description="L-asparaginase N-terminal" evidence="3">
    <location>
        <begin position="2"/>
        <end position="170"/>
    </location>
</feature>
<dbReference type="PRINTS" id="PR00139">
    <property type="entry name" value="ASNGLNASE"/>
</dbReference>
<feature type="active site" description="O-isoaspartyl threonine intermediate" evidence="1">
    <location>
        <position position="11"/>
    </location>
</feature>
<dbReference type="Gene3D" id="3.40.50.1170">
    <property type="entry name" value="L-asparaginase, N-terminal domain"/>
    <property type="match status" value="1"/>
</dbReference>
<dbReference type="InterPro" id="IPR040919">
    <property type="entry name" value="Asparaginase_C"/>
</dbReference>
<dbReference type="AlphaFoldDB" id="A0A3N4UBP1"/>
<feature type="binding site" evidence="2">
    <location>
        <position position="53"/>
    </location>
    <ligand>
        <name>substrate</name>
    </ligand>
</feature>
<dbReference type="PANTHER" id="PTHR11707:SF28">
    <property type="entry name" value="60 KDA LYSOPHOSPHOLIPASE"/>
    <property type="match status" value="1"/>
</dbReference>